<sequence length="753" mass="82229">MTLAVRIQDPRRLPSPLVFARTHRPRQVRDAGTSDLYPNNVTIRTEKNRPPKFQKHSDNILREIIRKVWDARLNTEASGTAYGIETWGLAHEEASLAHMGRRAFAMEGSKYQEGKSSHQEALDDRMQTEGTRTAQTGWDVTSGQAGGRFWEARPEDPIIEDAASPTKIQHTSSPLCPTRIKPYPAPLLQSAYSGTLKFLDTAHYPPVHPLSWRGFQDAPSRTPSAFAVPVADEHELAAGLARGQPCHHLLRLDPWTWRVQMTCLQNSSSSPSAAGPGIQSARIDVPLTELNTLFLGPAALGAAGCKGEQLNGALWHARGGVSVCVSGDRWSRKNHRLVLGPSCDMVQVKGKTSIGSTLTQQGASDVGGDGPRLGITPGGEDPAAPHLPSTITQTGDRQVGARVSRHKKQRARLLRPTHWLGRDRIHVASTPPALSPSFPVDLQYPDSDVSDSPSPHDLPADHEPTYHTPAPLDLKLVSNAFPGSGMSQYSSSPTESEYFSDLYSSSPVGVQAHLQSLSLVQFPGAPPSKSGSLSPVAAATHGLGITIPEPTPDSDYRFPPPTPQYGRSTSSRPHVRSLVSPASPVARPSAGTSRADVGHPYARLYTRRESTKRRKIWNHAHEKALFTPQEISTIGAPQRRTTYTASLEAHVDRLHEQLMRLSLYPVPYESINPFCGLNCKTAKSMVAGLHQDAADLKLKRLELSRALACSVFKTLYTRISSTETSGTRFGPRPTFSTIRLYVSELDSRNDLRN</sequence>
<dbReference type="AlphaFoldDB" id="A0A1X6NFK8"/>
<feature type="region of interest" description="Disordered" evidence="1">
    <location>
        <begin position="544"/>
        <end position="600"/>
    </location>
</feature>
<evidence type="ECO:0000313" key="2">
    <source>
        <dbReference type="EMBL" id="OSX67417.1"/>
    </source>
</evidence>
<dbReference type="RefSeq" id="XP_024344211.1">
    <property type="nucleotide sequence ID" value="XM_024483725.1"/>
</dbReference>
<keyword evidence="3" id="KW-1185">Reference proteome</keyword>
<feature type="region of interest" description="Disordered" evidence="1">
    <location>
        <begin position="430"/>
        <end position="465"/>
    </location>
</feature>
<protein>
    <submittedName>
        <fullName evidence="2">Uncharacterized protein</fullName>
    </submittedName>
</protein>
<proteinExistence type="predicted"/>
<accession>A0A1X6NFK8</accession>
<reference evidence="2 3" key="1">
    <citation type="submission" date="2017-04" db="EMBL/GenBank/DDBJ databases">
        <title>Genome Sequence of the Model Brown-Rot Fungus Postia placenta SB12.</title>
        <authorList>
            <consortium name="DOE Joint Genome Institute"/>
            <person name="Gaskell J."/>
            <person name="Kersten P."/>
            <person name="Larrondo L.F."/>
            <person name="Canessa P."/>
            <person name="Martinez D."/>
            <person name="Hibbett D."/>
            <person name="Schmoll M."/>
            <person name="Kubicek C.P."/>
            <person name="Martinez A.T."/>
            <person name="Yadav J."/>
            <person name="Master E."/>
            <person name="Magnuson J.K."/>
            <person name="James T."/>
            <person name="Yaver D."/>
            <person name="Berka R."/>
            <person name="Labutti K."/>
            <person name="Lipzen A."/>
            <person name="Aerts A."/>
            <person name="Barry K."/>
            <person name="Henrissat B."/>
            <person name="Blanchette R."/>
            <person name="Grigoriev I."/>
            <person name="Cullen D."/>
        </authorList>
    </citation>
    <scope>NUCLEOTIDE SEQUENCE [LARGE SCALE GENOMIC DNA]</scope>
    <source>
        <strain evidence="2 3">MAD-698-R-SB12</strain>
    </source>
</reference>
<organism evidence="2 3">
    <name type="scientific">Postia placenta MAD-698-R-SB12</name>
    <dbReference type="NCBI Taxonomy" id="670580"/>
    <lineage>
        <taxon>Eukaryota</taxon>
        <taxon>Fungi</taxon>
        <taxon>Dikarya</taxon>
        <taxon>Basidiomycota</taxon>
        <taxon>Agaricomycotina</taxon>
        <taxon>Agaricomycetes</taxon>
        <taxon>Polyporales</taxon>
        <taxon>Adustoporiaceae</taxon>
        <taxon>Rhodonia</taxon>
    </lineage>
</organism>
<evidence type="ECO:0000313" key="3">
    <source>
        <dbReference type="Proteomes" id="UP000194127"/>
    </source>
</evidence>
<name>A0A1X6NFK8_9APHY</name>
<dbReference type="EMBL" id="KZ110591">
    <property type="protein sequence ID" value="OSX67417.1"/>
    <property type="molecule type" value="Genomic_DNA"/>
</dbReference>
<dbReference type="STRING" id="670580.A0A1X6NFK8"/>
<gene>
    <name evidence="2" type="ORF">POSPLADRAFT_1128300</name>
</gene>
<feature type="compositionally biased region" description="Low complexity" evidence="1">
    <location>
        <begin position="445"/>
        <end position="457"/>
    </location>
</feature>
<dbReference type="GeneID" id="36328674"/>
<feature type="region of interest" description="Disordered" evidence="1">
    <location>
        <begin position="358"/>
        <end position="410"/>
    </location>
</feature>
<evidence type="ECO:0000256" key="1">
    <source>
        <dbReference type="SAM" id="MobiDB-lite"/>
    </source>
</evidence>
<dbReference type="OrthoDB" id="3245901at2759"/>
<dbReference type="Proteomes" id="UP000194127">
    <property type="component" value="Unassembled WGS sequence"/>
</dbReference>